<dbReference type="EMBL" id="JALJOT010000005">
    <property type="protein sequence ID" value="KAK9915144.1"/>
    <property type="molecule type" value="Genomic_DNA"/>
</dbReference>
<keyword evidence="2" id="KW-1185">Reference proteome</keyword>
<organism evidence="1 2">
    <name type="scientific">Coccomyxa subellipsoidea</name>
    <dbReference type="NCBI Taxonomy" id="248742"/>
    <lineage>
        <taxon>Eukaryota</taxon>
        <taxon>Viridiplantae</taxon>
        <taxon>Chlorophyta</taxon>
        <taxon>core chlorophytes</taxon>
        <taxon>Trebouxiophyceae</taxon>
        <taxon>Trebouxiophyceae incertae sedis</taxon>
        <taxon>Coccomyxaceae</taxon>
        <taxon>Coccomyxa</taxon>
    </lineage>
</organism>
<evidence type="ECO:0000313" key="2">
    <source>
        <dbReference type="Proteomes" id="UP001491310"/>
    </source>
</evidence>
<dbReference type="Gene3D" id="3.90.1480.20">
    <property type="entry name" value="Glycosyl transferase family 29"/>
    <property type="match status" value="1"/>
</dbReference>
<name>A0ABR2YTE6_9CHLO</name>
<evidence type="ECO:0000313" key="1">
    <source>
        <dbReference type="EMBL" id="KAK9915144.1"/>
    </source>
</evidence>
<sequence length="292" mass="32908">MAKSCNCLTLAATLAILAVFFVACQIFLFTPDWAPITALARYNRSWLRQRRPECKAVQDSNNPPRTVAVVGNGPLSDLQRSQVGLSDVVIRFNKLNNRFCGERMDVWVIRFAEHAPLKYHGLKEVAHCKTEEALAMVKSIWFLDSIGEQRQKAIGNVLERWPFLLQRHRAEISQQRMAAQYEQLVGPGNPSSGWQGMMLALECAPVEARVHLFGFNWSQRHWKRHKMDAEEAHARALHASGRIFVHDPICGGLRTCGNCSVVADFNEDGFICANKTYGVGDNEEEQLTNVTV</sequence>
<proteinExistence type="predicted"/>
<reference evidence="1 2" key="1">
    <citation type="journal article" date="2024" name="Nat. Commun.">
        <title>Phylogenomics reveals the evolutionary origins of lichenization in chlorophyte algae.</title>
        <authorList>
            <person name="Puginier C."/>
            <person name="Libourel C."/>
            <person name="Otte J."/>
            <person name="Skaloud P."/>
            <person name="Haon M."/>
            <person name="Grisel S."/>
            <person name="Petersen M."/>
            <person name="Berrin J.G."/>
            <person name="Delaux P.M."/>
            <person name="Dal Grande F."/>
            <person name="Keller J."/>
        </authorList>
    </citation>
    <scope>NUCLEOTIDE SEQUENCE [LARGE SCALE GENOMIC DNA]</scope>
    <source>
        <strain evidence="1 2">SAG 216-7</strain>
    </source>
</reference>
<dbReference type="InterPro" id="IPR038578">
    <property type="entry name" value="GT29-like_sf"/>
</dbReference>
<accession>A0ABR2YTE6</accession>
<dbReference type="PROSITE" id="PS51257">
    <property type="entry name" value="PROKAR_LIPOPROTEIN"/>
    <property type="match status" value="1"/>
</dbReference>
<comment type="caution">
    <text evidence="1">The sequence shown here is derived from an EMBL/GenBank/DDBJ whole genome shotgun (WGS) entry which is preliminary data.</text>
</comment>
<gene>
    <name evidence="1" type="ORF">WJX75_005291</name>
</gene>
<protein>
    <submittedName>
        <fullName evidence="1">Uncharacterized protein</fullName>
    </submittedName>
</protein>
<dbReference type="Proteomes" id="UP001491310">
    <property type="component" value="Unassembled WGS sequence"/>
</dbReference>